<proteinExistence type="predicted"/>
<reference evidence="1" key="1">
    <citation type="submission" date="2020-11" db="EMBL/GenBank/DDBJ databases">
        <authorList>
            <consortium name="DOE Joint Genome Institute"/>
            <person name="Ahrendt S."/>
            <person name="Riley R."/>
            <person name="Andreopoulos W."/>
            <person name="Labutti K."/>
            <person name="Pangilinan J."/>
            <person name="Ruiz-Duenas F.J."/>
            <person name="Barrasa J.M."/>
            <person name="Sanchez-Garcia M."/>
            <person name="Camarero S."/>
            <person name="Miyauchi S."/>
            <person name="Serrano A."/>
            <person name="Linde D."/>
            <person name="Babiker R."/>
            <person name="Drula E."/>
            <person name="Ayuso-Fernandez I."/>
            <person name="Pacheco R."/>
            <person name="Padilla G."/>
            <person name="Ferreira P."/>
            <person name="Barriuso J."/>
            <person name="Kellner H."/>
            <person name="Castanera R."/>
            <person name="Alfaro M."/>
            <person name="Ramirez L."/>
            <person name="Pisabarro A.G."/>
            <person name="Kuo A."/>
            <person name="Tritt A."/>
            <person name="Lipzen A."/>
            <person name="He G."/>
            <person name="Yan M."/>
            <person name="Ng V."/>
            <person name="Cullen D."/>
            <person name="Martin F."/>
            <person name="Rosso M.-N."/>
            <person name="Henrissat B."/>
            <person name="Hibbett D."/>
            <person name="Martinez A.T."/>
            <person name="Grigoriev I.V."/>
        </authorList>
    </citation>
    <scope>NUCLEOTIDE SEQUENCE</scope>
    <source>
        <strain evidence="1">ATCC 90797</strain>
    </source>
</reference>
<organism evidence="1 2">
    <name type="scientific">Pleurotus eryngii</name>
    <name type="common">Boletus of the steppes</name>
    <dbReference type="NCBI Taxonomy" id="5323"/>
    <lineage>
        <taxon>Eukaryota</taxon>
        <taxon>Fungi</taxon>
        <taxon>Dikarya</taxon>
        <taxon>Basidiomycota</taxon>
        <taxon>Agaricomycotina</taxon>
        <taxon>Agaricomycetes</taxon>
        <taxon>Agaricomycetidae</taxon>
        <taxon>Agaricales</taxon>
        <taxon>Pleurotineae</taxon>
        <taxon>Pleurotaceae</taxon>
        <taxon>Pleurotus</taxon>
    </lineage>
</organism>
<name>A0A9P6D771_PLEER</name>
<evidence type="ECO:0000313" key="2">
    <source>
        <dbReference type="Proteomes" id="UP000807025"/>
    </source>
</evidence>
<gene>
    <name evidence="1" type="ORF">BDN71DRAFT_1508271</name>
</gene>
<sequence>MIELPVLKRGLEILQHATRNRKEELQTRIQQKKPITEEEEIWLDGKGNNVDGEALIGLLESARDYATTFTALDESQQAVAQRLRDAGTVKPPGNKCKHM</sequence>
<accession>A0A9P6D771</accession>
<dbReference type="EMBL" id="MU154581">
    <property type="protein sequence ID" value="KAF9493777.1"/>
    <property type="molecule type" value="Genomic_DNA"/>
</dbReference>
<dbReference type="OrthoDB" id="2507562at2759"/>
<dbReference type="Proteomes" id="UP000807025">
    <property type="component" value="Unassembled WGS sequence"/>
</dbReference>
<protein>
    <submittedName>
        <fullName evidence="1">Uncharacterized protein</fullName>
    </submittedName>
</protein>
<comment type="caution">
    <text evidence="1">The sequence shown here is derived from an EMBL/GenBank/DDBJ whole genome shotgun (WGS) entry which is preliminary data.</text>
</comment>
<evidence type="ECO:0000313" key="1">
    <source>
        <dbReference type="EMBL" id="KAF9493777.1"/>
    </source>
</evidence>
<keyword evidence="2" id="KW-1185">Reference proteome</keyword>
<dbReference type="AlphaFoldDB" id="A0A9P6D771"/>